<feature type="transmembrane region" description="Helical" evidence="7">
    <location>
        <begin position="94"/>
        <end position="116"/>
    </location>
</feature>
<keyword evidence="4 7" id="KW-0472">Membrane</keyword>
<keyword evidence="3 7" id="KW-1133">Transmembrane helix</keyword>
<evidence type="ECO:0000256" key="6">
    <source>
        <dbReference type="SAM" id="MobiDB-lite"/>
    </source>
</evidence>
<evidence type="ECO:0000259" key="8">
    <source>
        <dbReference type="Pfam" id="PF20684"/>
    </source>
</evidence>
<feature type="domain" description="Rhodopsin" evidence="8">
    <location>
        <begin position="33"/>
        <end position="276"/>
    </location>
</feature>
<keyword evidence="2 7" id="KW-0812">Transmembrane</keyword>
<evidence type="ECO:0000313" key="9">
    <source>
        <dbReference type="EMBL" id="KAK4447853.1"/>
    </source>
</evidence>
<dbReference type="Pfam" id="PF20684">
    <property type="entry name" value="Fung_rhodopsin"/>
    <property type="match status" value="1"/>
</dbReference>
<dbReference type="InterPro" id="IPR052337">
    <property type="entry name" value="SAT4-like"/>
</dbReference>
<accession>A0AAV9GKI0</accession>
<organism evidence="9 10">
    <name type="scientific">Podospora aff. communis PSN243</name>
    <dbReference type="NCBI Taxonomy" id="3040156"/>
    <lineage>
        <taxon>Eukaryota</taxon>
        <taxon>Fungi</taxon>
        <taxon>Dikarya</taxon>
        <taxon>Ascomycota</taxon>
        <taxon>Pezizomycotina</taxon>
        <taxon>Sordariomycetes</taxon>
        <taxon>Sordariomycetidae</taxon>
        <taxon>Sordariales</taxon>
        <taxon>Podosporaceae</taxon>
        <taxon>Podospora</taxon>
    </lineage>
</organism>
<keyword evidence="10" id="KW-1185">Reference proteome</keyword>
<dbReference type="InterPro" id="IPR049326">
    <property type="entry name" value="Rhodopsin_dom_fungi"/>
</dbReference>
<sequence length="397" mass="42884">MPPPPSNPAEDAGPRIIGATMAITVLAFVTYSARMYSRIFLVRGVGMDDYFMSLAMAMVIAGEGLVWASVTYGAGKHLGDIPLQDLPVGLKLNFITQPIFLIAICVVKLAIGSTLLRIASASIYRRIILSIMVFMAIYTIACFFTVVLQCTDIRALWDLEIAQTATCWPQKTLQGLSYTNVGLNILTDLCFAIFIPIPMLWNLNVNRRTRASLIFALGLGCFACAAAIAKIPSLVDYGKTGDWLWDSRDICIWTVTECNVGIVAGSIPALRPMFKRVLGGTFGTFGTGKGTSGSGYQRHQDSTAQRTTGTSRRGGLKSATDDTSSERGFNEASYYEMGNRDGEVKGANTVNVFAHVDALSSDETVDRSAQVAHAKGRVNASGITKTVTASVNYHGRR</sequence>
<feature type="transmembrane region" description="Helical" evidence="7">
    <location>
        <begin position="54"/>
        <end position="74"/>
    </location>
</feature>
<evidence type="ECO:0000256" key="4">
    <source>
        <dbReference type="ARBA" id="ARBA00023136"/>
    </source>
</evidence>
<evidence type="ECO:0000256" key="5">
    <source>
        <dbReference type="ARBA" id="ARBA00038359"/>
    </source>
</evidence>
<feature type="region of interest" description="Disordered" evidence="6">
    <location>
        <begin position="289"/>
        <end position="330"/>
    </location>
</feature>
<evidence type="ECO:0000256" key="7">
    <source>
        <dbReference type="SAM" id="Phobius"/>
    </source>
</evidence>
<feature type="transmembrane region" description="Helical" evidence="7">
    <location>
        <begin position="12"/>
        <end position="33"/>
    </location>
</feature>
<dbReference type="GO" id="GO:0016020">
    <property type="term" value="C:membrane"/>
    <property type="evidence" value="ECO:0007669"/>
    <property type="project" value="UniProtKB-SubCell"/>
</dbReference>
<name>A0AAV9GKI0_9PEZI</name>
<feature type="transmembrane region" description="Helical" evidence="7">
    <location>
        <begin position="213"/>
        <end position="232"/>
    </location>
</feature>
<feature type="compositionally biased region" description="Polar residues" evidence="6">
    <location>
        <begin position="302"/>
        <end position="311"/>
    </location>
</feature>
<evidence type="ECO:0000256" key="2">
    <source>
        <dbReference type="ARBA" id="ARBA00022692"/>
    </source>
</evidence>
<gene>
    <name evidence="9" type="ORF">QBC34DRAFT_302445</name>
</gene>
<evidence type="ECO:0000256" key="1">
    <source>
        <dbReference type="ARBA" id="ARBA00004141"/>
    </source>
</evidence>
<evidence type="ECO:0000313" key="10">
    <source>
        <dbReference type="Proteomes" id="UP001321760"/>
    </source>
</evidence>
<feature type="transmembrane region" description="Helical" evidence="7">
    <location>
        <begin position="181"/>
        <end position="201"/>
    </location>
</feature>
<reference evidence="9" key="2">
    <citation type="submission" date="2023-05" db="EMBL/GenBank/DDBJ databases">
        <authorList>
            <consortium name="Lawrence Berkeley National Laboratory"/>
            <person name="Steindorff A."/>
            <person name="Hensen N."/>
            <person name="Bonometti L."/>
            <person name="Westerberg I."/>
            <person name="Brannstrom I.O."/>
            <person name="Guillou S."/>
            <person name="Cros-Aarteil S."/>
            <person name="Calhoun S."/>
            <person name="Haridas S."/>
            <person name="Kuo A."/>
            <person name="Mondo S."/>
            <person name="Pangilinan J."/>
            <person name="Riley R."/>
            <person name="Labutti K."/>
            <person name="Andreopoulos B."/>
            <person name="Lipzen A."/>
            <person name="Chen C."/>
            <person name="Yanf M."/>
            <person name="Daum C."/>
            <person name="Ng V."/>
            <person name="Clum A."/>
            <person name="Ohm R."/>
            <person name="Martin F."/>
            <person name="Silar P."/>
            <person name="Natvig D."/>
            <person name="Lalanne C."/>
            <person name="Gautier V."/>
            <person name="Ament-Velasquez S.L."/>
            <person name="Kruys A."/>
            <person name="Hutchinson M.I."/>
            <person name="Powell A.J."/>
            <person name="Barry K."/>
            <person name="Miller A.N."/>
            <person name="Grigoriev I.V."/>
            <person name="Debuchy R."/>
            <person name="Gladieux P."/>
            <person name="Thoren M.H."/>
            <person name="Johannesson H."/>
        </authorList>
    </citation>
    <scope>NUCLEOTIDE SEQUENCE</scope>
    <source>
        <strain evidence="9">PSN243</strain>
    </source>
</reference>
<proteinExistence type="inferred from homology"/>
<feature type="transmembrane region" description="Helical" evidence="7">
    <location>
        <begin position="128"/>
        <end position="148"/>
    </location>
</feature>
<dbReference type="PANTHER" id="PTHR33048:SF167">
    <property type="entry name" value="INTEGRAL MEMBRANE PROTEIN"/>
    <property type="match status" value="1"/>
</dbReference>
<dbReference type="PANTHER" id="PTHR33048">
    <property type="entry name" value="PTH11-LIKE INTEGRAL MEMBRANE PROTEIN (AFU_ORTHOLOGUE AFUA_5G11245)"/>
    <property type="match status" value="1"/>
</dbReference>
<comment type="caution">
    <text evidence="9">The sequence shown here is derived from an EMBL/GenBank/DDBJ whole genome shotgun (WGS) entry which is preliminary data.</text>
</comment>
<comment type="subcellular location">
    <subcellularLocation>
        <location evidence="1">Membrane</location>
        <topology evidence="1">Multi-pass membrane protein</topology>
    </subcellularLocation>
</comment>
<reference evidence="9" key="1">
    <citation type="journal article" date="2023" name="Mol. Phylogenet. Evol.">
        <title>Genome-scale phylogeny and comparative genomics of the fungal order Sordariales.</title>
        <authorList>
            <person name="Hensen N."/>
            <person name="Bonometti L."/>
            <person name="Westerberg I."/>
            <person name="Brannstrom I.O."/>
            <person name="Guillou S."/>
            <person name="Cros-Aarteil S."/>
            <person name="Calhoun S."/>
            <person name="Haridas S."/>
            <person name="Kuo A."/>
            <person name="Mondo S."/>
            <person name="Pangilinan J."/>
            <person name="Riley R."/>
            <person name="LaButti K."/>
            <person name="Andreopoulos B."/>
            <person name="Lipzen A."/>
            <person name="Chen C."/>
            <person name="Yan M."/>
            <person name="Daum C."/>
            <person name="Ng V."/>
            <person name="Clum A."/>
            <person name="Steindorff A."/>
            <person name="Ohm R.A."/>
            <person name="Martin F."/>
            <person name="Silar P."/>
            <person name="Natvig D.O."/>
            <person name="Lalanne C."/>
            <person name="Gautier V."/>
            <person name="Ament-Velasquez S.L."/>
            <person name="Kruys A."/>
            <person name="Hutchinson M.I."/>
            <person name="Powell A.J."/>
            <person name="Barry K."/>
            <person name="Miller A.N."/>
            <person name="Grigoriev I.V."/>
            <person name="Debuchy R."/>
            <person name="Gladieux P."/>
            <person name="Hiltunen Thoren M."/>
            <person name="Johannesson H."/>
        </authorList>
    </citation>
    <scope>NUCLEOTIDE SEQUENCE</scope>
    <source>
        <strain evidence="9">PSN243</strain>
    </source>
</reference>
<dbReference type="AlphaFoldDB" id="A0AAV9GKI0"/>
<comment type="similarity">
    <text evidence="5">Belongs to the SAT4 family.</text>
</comment>
<protein>
    <recommendedName>
        <fullName evidence="8">Rhodopsin domain-containing protein</fullName>
    </recommendedName>
</protein>
<dbReference type="EMBL" id="MU865947">
    <property type="protein sequence ID" value="KAK4447853.1"/>
    <property type="molecule type" value="Genomic_DNA"/>
</dbReference>
<evidence type="ECO:0000256" key="3">
    <source>
        <dbReference type="ARBA" id="ARBA00022989"/>
    </source>
</evidence>
<dbReference type="Proteomes" id="UP001321760">
    <property type="component" value="Unassembled WGS sequence"/>
</dbReference>